<dbReference type="EnsemblMetazoa" id="XM_016983033">
    <property type="protein sequence ID" value="XP_016838522"/>
    <property type="gene ID" value="LOC100123472"/>
</dbReference>
<dbReference type="EnsemblMetazoa" id="XM_016983032">
    <property type="protein sequence ID" value="XP_016838521"/>
    <property type="gene ID" value="LOC100123472"/>
</dbReference>
<sequence>MGKAEPSLDDILKKQNMASSKMDSTGDNTVYYLKHQCIDKIQQKCKKFFEDAKVFDKVDSMMKYLLSHPLLLAGFIIVVATLVIPIFLFTIFAIINVAIAFTSFIIIEVMLLMIGMTVLSCIMFLIITTIAVVAISFLLSFYVTYFSFLLVRRKLISK</sequence>
<gene>
    <name evidence="2" type="primary">100123472</name>
</gene>
<feature type="transmembrane region" description="Helical" evidence="1">
    <location>
        <begin position="70"/>
        <end position="97"/>
    </location>
</feature>
<keyword evidence="1" id="KW-0472">Membrane</keyword>
<dbReference type="InParanoid" id="A0A7M7HDS3"/>
<reference evidence="2" key="1">
    <citation type="submission" date="2021-01" db="UniProtKB">
        <authorList>
            <consortium name="EnsemblMetazoa"/>
        </authorList>
    </citation>
    <scope>IDENTIFICATION</scope>
</reference>
<feature type="transmembrane region" description="Helical" evidence="1">
    <location>
        <begin position="133"/>
        <end position="151"/>
    </location>
</feature>
<evidence type="ECO:0000313" key="2">
    <source>
        <dbReference type="EnsemblMetazoa" id="XP_008212657"/>
    </source>
</evidence>
<dbReference type="OMA" id="YDSIIMY"/>
<feature type="transmembrane region" description="Helical" evidence="1">
    <location>
        <begin position="104"/>
        <end position="127"/>
    </location>
</feature>
<accession>A0A7M7HDS3</accession>
<dbReference type="Pfam" id="PF16015">
    <property type="entry name" value="Promethin"/>
    <property type="match status" value="1"/>
</dbReference>
<dbReference type="KEGG" id="nvi:100123472"/>
<protein>
    <submittedName>
        <fullName evidence="2">Uncharacterized protein</fullName>
    </submittedName>
</protein>
<proteinExistence type="predicted"/>
<evidence type="ECO:0000313" key="3">
    <source>
        <dbReference type="Proteomes" id="UP000002358"/>
    </source>
</evidence>
<name>A0A7M7HDS3_NASVI</name>
<organism evidence="2 3">
    <name type="scientific">Nasonia vitripennis</name>
    <name type="common">Parasitic wasp</name>
    <dbReference type="NCBI Taxonomy" id="7425"/>
    <lineage>
        <taxon>Eukaryota</taxon>
        <taxon>Metazoa</taxon>
        <taxon>Ecdysozoa</taxon>
        <taxon>Arthropoda</taxon>
        <taxon>Hexapoda</taxon>
        <taxon>Insecta</taxon>
        <taxon>Pterygota</taxon>
        <taxon>Neoptera</taxon>
        <taxon>Endopterygota</taxon>
        <taxon>Hymenoptera</taxon>
        <taxon>Apocrita</taxon>
        <taxon>Proctotrupomorpha</taxon>
        <taxon>Chalcidoidea</taxon>
        <taxon>Pteromalidae</taxon>
        <taxon>Pteromalinae</taxon>
        <taxon>Nasonia</taxon>
    </lineage>
</organism>
<dbReference type="AlphaFoldDB" id="A0A7M7HDS3"/>
<evidence type="ECO:0000256" key="1">
    <source>
        <dbReference type="SAM" id="Phobius"/>
    </source>
</evidence>
<keyword evidence="3" id="KW-1185">Reference proteome</keyword>
<keyword evidence="1" id="KW-0812">Transmembrane</keyword>
<dbReference type="Proteomes" id="UP000002358">
    <property type="component" value="Chromosome 2"/>
</dbReference>
<dbReference type="EnsemblMetazoa" id="XM_008214435">
    <property type="protein sequence ID" value="XP_008212657"/>
    <property type="gene ID" value="LOC100123472"/>
</dbReference>
<keyword evidence="1" id="KW-1133">Transmembrane helix</keyword>
<dbReference type="EnsemblMetazoa" id="XM_001607064">
    <property type="protein sequence ID" value="XP_001607114"/>
    <property type="gene ID" value="LOC100123472"/>
</dbReference>
<dbReference type="SMR" id="A0A7M7HDS3"/>